<proteinExistence type="inferred from homology"/>
<comment type="caution">
    <text evidence="5">The sequence shown here is derived from an EMBL/GenBank/DDBJ whole genome shotgun (WGS) entry which is preliminary data.</text>
</comment>
<keyword evidence="2" id="KW-0378">Hydrolase</keyword>
<dbReference type="GO" id="GO:0004065">
    <property type="term" value="F:arylsulfatase activity"/>
    <property type="evidence" value="ECO:0007669"/>
    <property type="project" value="TreeGrafter"/>
</dbReference>
<reference evidence="5 6" key="1">
    <citation type="submission" date="2020-08" db="EMBL/GenBank/DDBJ databases">
        <title>Genomic Encyclopedia of Type Strains, Phase III (KMG-III): the genomes of soil and plant-associated and newly described type strains.</title>
        <authorList>
            <person name="Whitman W."/>
        </authorList>
    </citation>
    <scope>NUCLEOTIDE SEQUENCE [LARGE SCALE GENOMIC DNA]</scope>
    <source>
        <strain evidence="5 6">CECT 8075</strain>
    </source>
</reference>
<evidence type="ECO:0000256" key="2">
    <source>
        <dbReference type="ARBA" id="ARBA00022801"/>
    </source>
</evidence>
<comment type="similarity">
    <text evidence="1">Belongs to the sulfatase family.</text>
</comment>
<protein>
    <submittedName>
        <fullName evidence="5">Arylsulfatase A-like enzyme</fullName>
    </submittedName>
</protein>
<dbReference type="SUPFAM" id="SSF53649">
    <property type="entry name" value="Alkaline phosphatase-like"/>
    <property type="match status" value="1"/>
</dbReference>
<dbReference type="Gene3D" id="3.40.720.10">
    <property type="entry name" value="Alkaline Phosphatase, subunit A"/>
    <property type="match status" value="1"/>
</dbReference>
<evidence type="ECO:0000313" key="6">
    <source>
        <dbReference type="Proteomes" id="UP000536179"/>
    </source>
</evidence>
<evidence type="ECO:0000313" key="5">
    <source>
        <dbReference type="EMBL" id="MBB3208159.1"/>
    </source>
</evidence>
<evidence type="ECO:0000259" key="4">
    <source>
        <dbReference type="Pfam" id="PF00884"/>
    </source>
</evidence>
<gene>
    <name evidence="5" type="ORF">FHS27_003986</name>
</gene>
<dbReference type="AlphaFoldDB" id="A0A7W5E1P6"/>
<dbReference type="PANTHER" id="PTHR42693">
    <property type="entry name" value="ARYLSULFATASE FAMILY MEMBER"/>
    <property type="match status" value="1"/>
</dbReference>
<keyword evidence="6" id="KW-1185">Reference proteome</keyword>
<feature type="domain" description="Sulfatase N-terminal" evidence="4">
    <location>
        <begin position="28"/>
        <end position="361"/>
    </location>
</feature>
<organism evidence="5 6">
    <name type="scientific">Aporhodopirellula rubra</name>
    <dbReference type="NCBI Taxonomy" id="980271"/>
    <lineage>
        <taxon>Bacteria</taxon>
        <taxon>Pseudomonadati</taxon>
        <taxon>Planctomycetota</taxon>
        <taxon>Planctomycetia</taxon>
        <taxon>Pirellulales</taxon>
        <taxon>Pirellulaceae</taxon>
        <taxon>Aporhodopirellula</taxon>
    </lineage>
</organism>
<feature type="signal peptide" evidence="3">
    <location>
        <begin position="1"/>
        <end position="21"/>
    </location>
</feature>
<keyword evidence="3" id="KW-0732">Signal</keyword>
<accession>A0A7W5E1P6</accession>
<dbReference type="InterPro" id="IPR017850">
    <property type="entry name" value="Alkaline_phosphatase_core_sf"/>
</dbReference>
<feature type="chain" id="PRO_5030987725" evidence="3">
    <location>
        <begin position="22"/>
        <end position="474"/>
    </location>
</feature>
<dbReference type="Gene3D" id="3.30.1120.10">
    <property type="match status" value="1"/>
</dbReference>
<dbReference type="InterPro" id="IPR000917">
    <property type="entry name" value="Sulfatase_N"/>
</dbReference>
<dbReference type="RefSeq" id="WP_246420135.1">
    <property type="nucleotide sequence ID" value="NZ_JACHXU010000014.1"/>
</dbReference>
<dbReference type="EMBL" id="JACHXU010000014">
    <property type="protein sequence ID" value="MBB3208159.1"/>
    <property type="molecule type" value="Genomic_DNA"/>
</dbReference>
<name>A0A7W5E1P6_9BACT</name>
<evidence type="ECO:0000256" key="3">
    <source>
        <dbReference type="SAM" id="SignalP"/>
    </source>
</evidence>
<dbReference type="PANTHER" id="PTHR42693:SF53">
    <property type="entry name" value="ENDO-4-O-SULFATASE"/>
    <property type="match status" value="1"/>
</dbReference>
<evidence type="ECO:0000256" key="1">
    <source>
        <dbReference type="ARBA" id="ARBA00008779"/>
    </source>
</evidence>
<dbReference type="Pfam" id="PF00884">
    <property type="entry name" value="Sulfatase"/>
    <property type="match status" value="1"/>
</dbReference>
<dbReference type="InterPro" id="IPR050738">
    <property type="entry name" value="Sulfatase"/>
</dbReference>
<dbReference type="CDD" id="cd16145">
    <property type="entry name" value="ARS_like"/>
    <property type="match status" value="1"/>
</dbReference>
<dbReference type="Proteomes" id="UP000536179">
    <property type="component" value="Unassembled WGS sequence"/>
</dbReference>
<sequence>MTLRITFVFLLALSVSIRAEAARTTAPPNIIFIMMDEWGYFESSAMGHPILDTPNIDQIAKEGMRFPQFLAGANVCAPTRSTLMTGKHLGHTTVRLNGGGAGLRAEDVTIAEILKERGYATGGFGKWGIGDVGTSGVPEKHGFDTFFGYYHQVHAHSYYPRYLIRNSEKVTLPGNTGDPYIGETFAHGLIHQEGLQFIRDHHDEPFFAYMPWTPPHGHWGMPKDDPAYIKYKDQEWDANVQRSEHDVQTYAAMVEMVDRQIGEVMQLLRDLEIDQNTIVFVSGDNGGQEYFQSEKYPHGFFAPNLNPNTGERFRGGKGNFYEGGLRIPFLVRWPGRIKPNSVSGYLGYFPDIMPTLAELAGTSPTPDTDGISIAPTLLGEDATGRVQEQHPYLYWEDRHSVAVRMGKWKAIQPNASAPFELYDLEKDIEETQDVSSQNPDVLDKMKALAGSAHETPVPGSVIDASLGFKGHHAP</sequence>